<dbReference type="AlphaFoldDB" id="A0A099KRS3"/>
<accession>A0A099KRS3</accession>
<reference evidence="2 3" key="1">
    <citation type="submission" date="2014-08" db="EMBL/GenBank/DDBJ databases">
        <title>Genomic and Phenotypic Diversity of Colwellia psychrerythraea strains from Disparate Marine Basins.</title>
        <authorList>
            <person name="Techtmann S.M."/>
            <person name="Stelling S.C."/>
            <person name="Utturkar S.M."/>
            <person name="Alshibli N."/>
            <person name="Harris A."/>
            <person name="Brown S.D."/>
            <person name="Hazen T.C."/>
        </authorList>
    </citation>
    <scope>NUCLEOTIDE SEQUENCE [LARGE SCALE GENOMIC DNA]</scope>
    <source>
        <strain evidence="2 3">GAB14E</strain>
    </source>
</reference>
<proteinExistence type="predicted"/>
<dbReference type="OrthoDB" id="5873580at2"/>
<dbReference type="InterPro" id="IPR012902">
    <property type="entry name" value="N_methyl_site"/>
</dbReference>
<sequence>MKAFKSNSINCHYDFGFTLIELLVVIIMISIMAVTVLPKFFSSNGFEEYTYRDELITKLRAIQLRSMQQTTDTVCHQIQMQSSLNPNIIGLQDTDPIAVDKCRITNPAPPPKFCYTDTNNSNTVCYAGDTTTIIVDPKHNVSFAISEGLTSFNFSHLGKPEGCIVEDPCKVEITIAGESSVKIEINTEGFIHAIP</sequence>
<organism evidence="2 3">
    <name type="scientific">Colwellia psychrerythraea</name>
    <name type="common">Vibrio psychroerythus</name>
    <dbReference type="NCBI Taxonomy" id="28229"/>
    <lineage>
        <taxon>Bacteria</taxon>
        <taxon>Pseudomonadati</taxon>
        <taxon>Pseudomonadota</taxon>
        <taxon>Gammaproteobacteria</taxon>
        <taxon>Alteromonadales</taxon>
        <taxon>Colwelliaceae</taxon>
        <taxon>Colwellia</taxon>
    </lineage>
</organism>
<dbReference type="EMBL" id="JQEC01000033">
    <property type="protein sequence ID" value="KGJ92363.1"/>
    <property type="molecule type" value="Genomic_DNA"/>
</dbReference>
<evidence type="ECO:0000313" key="3">
    <source>
        <dbReference type="Proteomes" id="UP000029868"/>
    </source>
</evidence>
<dbReference type="SUPFAM" id="SSF54523">
    <property type="entry name" value="Pili subunits"/>
    <property type="match status" value="1"/>
</dbReference>
<comment type="caution">
    <text evidence="2">The sequence shown here is derived from an EMBL/GenBank/DDBJ whole genome shotgun (WGS) entry which is preliminary data.</text>
</comment>
<keyword evidence="1" id="KW-0812">Transmembrane</keyword>
<feature type="transmembrane region" description="Helical" evidence="1">
    <location>
        <begin position="15"/>
        <end position="37"/>
    </location>
</feature>
<dbReference type="PATRIC" id="fig|28229.3.peg.2505"/>
<name>A0A099KRS3_COLPS</name>
<dbReference type="Proteomes" id="UP000029868">
    <property type="component" value="Unassembled WGS sequence"/>
</dbReference>
<dbReference type="NCBIfam" id="TIGR02532">
    <property type="entry name" value="IV_pilin_GFxxxE"/>
    <property type="match status" value="1"/>
</dbReference>
<dbReference type="Pfam" id="PF07963">
    <property type="entry name" value="N_methyl"/>
    <property type="match status" value="1"/>
</dbReference>
<evidence type="ECO:0000256" key="1">
    <source>
        <dbReference type="SAM" id="Phobius"/>
    </source>
</evidence>
<keyword evidence="1" id="KW-0472">Membrane</keyword>
<gene>
    <name evidence="2" type="ORF">GAB14E_0485</name>
</gene>
<protein>
    <recommendedName>
        <fullName evidence="4">MSHA pilin protein MshC</fullName>
    </recommendedName>
</protein>
<dbReference type="InterPro" id="IPR045584">
    <property type="entry name" value="Pilin-like"/>
</dbReference>
<dbReference type="Gene3D" id="3.30.700.10">
    <property type="entry name" value="Glycoprotein, Type 4 Pilin"/>
    <property type="match status" value="1"/>
</dbReference>
<evidence type="ECO:0000313" key="2">
    <source>
        <dbReference type="EMBL" id="KGJ92363.1"/>
    </source>
</evidence>
<keyword evidence="1" id="KW-1133">Transmembrane helix</keyword>
<dbReference type="RefSeq" id="WP_052093701.1">
    <property type="nucleotide sequence ID" value="NZ_JQEC01000033.1"/>
</dbReference>
<evidence type="ECO:0008006" key="4">
    <source>
        <dbReference type="Google" id="ProtNLM"/>
    </source>
</evidence>